<dbReference type="EMBL" id="NAJN01000155">
    <property type="protein sequence ID" value="TKA78142.1"/>
    <property type="molecule type" value="Genomic_DNA"/>
</dbReference>
<protein>
    <submittedName>
        <fullName evidence="2">Uncharacterized protein</fullName>
    </submittedName>
</protein>
<organism evidence="2 3">
    <name type="scientific">Cryomyces minteri</name>
    <dbReference type="NCBI Taxonomy" id="331657"/>
    <lineage>
        <taxon>Eukaryota</taxon>
        <taxon>Fungi</taxon>
        <taxon>Dikarya</taxon>
        <taxon>Ascomycota</taxon>
        <taxon>Pezizomycotina</taxon>
        <taxon>Dothideomycetes</taxon>
        <taxon>Dothideomycetes incertae sedis</taxon>
        <taxon>Cryomyces</taxon>
    </lineage>
</organism>
<keyword evidence="3" id="KW-1185">Reference proteome</keyword>
<dbReference type="STRING" id="331657.A0A4U0XLI6"/>
<sequence length="621" mass="67646">MQQLLLTFSSQTRIAGTPEAQWAESGRLSCRDAILRVYNRREAFAAGSPTSTCVVGYGTSSLYRQGVLCYVAGECVRIKDIHTSCTAGTVVNVGAVIREALPQAGSLGSVSLLHYSDQILALPCGNNGSGGGWLIALDTGAHKHDTDSVILKHWLEDNNRLFVRHTATYLYYGTHTSVGAHGHNEWKLEAFSLPQSCDPRSKSRSKRLGSVHLDNFVGYEIGSTVAFEIHNDYFYALSNQTSFEVVEIDWTSFYKCVRIPLSKPRKECLEINDRIYRRQHREGPINDSWTDLSMQVDQCTGALMIVEARKENLMNASSQQRTFYMEPLVFPEPGGSDSDDSTTPLSGSAPSSSSGGVETSAPSIAYAPPCNDPLASVITSSDNPNFAKAKIRLPKHTHSEYGRPGDAARSYMLSRTLFRGYNLSCAAFLDLVRDKARGCPSLRMGSRRPASVLDETGLVKLPLVDPETGDWIEGSEDEFVYAPIVHVPVTAGILTDHKDPSLGLAPSRSWTVAGATMDDRSLLYSIVNPRHPHADRAIVLVSFDPAIKAAHLAVRAADGSCSVSCSGSGGAEDRARMEVDDEARQAAAMRADIHEGLHTSWRDDACRRSLELGLGLGLGFR</sequence>
<comment type="caution">
    <text evidence="2">The sequence shown here is derived from an EMBL/GenBank/DDBJ whole genome shotgun (WGS) entry which is preliminary data.</text>
</comment>
<evidence type="ECO:0000256" key="1">
    <source>
        <dbReference type="SAM" id="MobiDB-lite"/>
    </source>
</evidence>
<dbReference type="Proteomes" id="UP000308768">
    <property type="component" value="Unassembled WGS sequence"/>
</dbReference>
<proteinExistence type="predicted"/>
<evidence type="ECO:0000313" key="3">
    <source>
        <dbReference type="Proteomes" id="UP000308768"/>
    </source>
</evidence>
<reference evidence="2 3" key="1">
    <citation type="submission" date="2017-03" db="EMBL/GenBank/DDBJ databases">
        <title>Genomes of endolithic fungi from Antarctica.</title>
        <authorList>
            <person name="Coleine C."/>
            <person name="Masonjones S."/>
            <person name="Stajich J.E."/>
        </authorList>
    </citation>
    <scope>NUCLEOTIDE SEQUENCE [LARGE SCALE GENOMIC DNA]</scope>
    <source>
        <strain evidence="2 3">CCFEE 5187</strain>
    </source>
</reference>
<dbReference type="AlphaFoldDB" id="A0A4U0XLI6"/>
<name>A0A4U0XLI6_9PEZI</name>
<dbReference type="OrthoDB" id="5359231at2759"/>
<evidence type="ECO:0000313" key="2">
    <source>
        <dbReference type="EMBL" id="TKA78142.1"/>
    </source>
</evidence>
<gene>
    <name evidence="2" type="ORF">B0A49_06392</name>
</gene>
<accession>A0A4U0XLI6</accession>
<feature type="compositionally biased region" description="Low complexity" evidence="1">
    <location>
        <begin position="341"/>
        <end position="361"/>
    </location>
</feature>
<feature type="region of interest" description="Disordered" evidence="1">
    <location>
        <begin position="328"/>
        <end position="361"/>
    </location>
</feature>